<accession>A0ABQ7J4T3</accession>
<reference evidence="4 5" key="1">
    <citation type="journal article" date="2020" name="bioRxiv">
        <title>Metabolic contributions of an alphaproteobacterial endosymbiont in the apicomplexan Cardiosporidium cionae.</title>
        <authorList>
            <person name="Hunter E.S."/>
            <person name="Paight C.J."/>
            <person name="Lane C.E."/>
        </authorList>
    </citation>
    <scope>NUCLEOTIDE SEQUENCE [LARGE SCALE GENOMIC DNA]</scope>
    <source>
        <strain evidence="4">ESH_2018</strain>
    </source>
</reference>
<gene>
    <name evidence="4" type="ORF">IE077_002156</name>
</gene>
<dbReference type="EMBL" id="JADAQX010001092">
    <property type="protein sequence ID" value="KAF8818148.1"/>
    <property type="molecule type" value="Genomic_DNA"/>
</dbReference>
<dbReference type="Gene3D" id="1.50.40.10">
    <property type="entry name" value="Mitochondrial carrier domain"/>
    <property type="match status" value="1"/>
</dbReference>
<dbReference type="PANTHER" id="PTHR47567:SF1">
    <property type="entry name" value="NAD-DEPENDENT EPIMERASE_DEHYDRATASE DOMAIN-CONTAINING PROTEIN"/>
    <property type="match status" value="1"/>
</dbReference>
<dbReference type="Pfam" id="PF00153">
    <property type="entry name" value="Mito_carr"/>
    <property type="match status" value="2"/>
</dbReference>
<dbReference type="SUPFAM" id="SSF103506">
    <property type="entry name" value="Mitochondrial carrier"/>
    <property type="match status" value="1"/>
</dbReference>
<sequence length="327" mass="35219">MSTISASAAGTADTSVVATVDSATVTSPSLNSSSLPPQAKTFAEILSYSSNQALKGGVAGMAMQTINVFSFMWLRTTMNYQYRYGGSIGKSLRHLWKEGGAPRFYSGLVPALMQSPLSRFGDTAANVGVLALLDSSPSTNDLPIGVKTAIASAGAATWRLFLMPIDAWKTIKQVEGGSGLQELVKKVRVHGFPKLYHGSVASMSATWVGHFPWFFVHNYLSHHLPPLEIAYGKHVRNALIGFTASVVSDTCSNSIRVVKTTKQTSKVPLTYVATVKEVVYKDGLIGLFGRGLKIRIITNGLQVVSKVASHYELSQDVNLPFDSPVRF</sequence>
<dbReference type="InterPro" id="IPR018108">
    <property type="entry name" value="MCP_transmembrane"/>
</dbReference>
<proteinExistence type="predicted"/>
<name>A0ABQ7J4T3_9APIC</name>
<dbReference type="InterPro" id="IPR023395">
    <property type="entry name" value="MCP_dom_sf"/>
</dbReference>
<comment type="subcellular location">
    <subcellularLocation>
        <location evidence="1">Membrane</location>
        <topology evidence="1">Multi-pass membrane protein</topology>
    </subcellularLocation>
</comment>
<keyword evidence="5" id="KW-1185">Reference proteome</keyword>
<keyword evidence="2" id="KW-0812">Transmembrane</keyword>
<keyword evidence="3" id="KW-0472">Membrane</keyword>
<organism evidence="4 5">
    <name type="scientific">Cardiosporidium cionae</name>
    <dbReference type="NCBI Taxonomy" id="476202"/>
    <lineage>
        <taxon>Eukaryota</taxon>
        <taxon>Sar</taxon>
        <taxon>Alveolata</taxon>
        <taxon>Apicomplexa</taxon>
        <taxon>Aconoidasida</taxon>
        <taxon>Nephromycida</taxon>
        <taxon>Cardiosporidium</taxon>
    </lineage>
</organism>
<dbReference type="PANTHER" id="PTHR47567">
    <property type="entry name" value="MITOCHONDRIAL SUBSTRATE/SOLUTE CARRIER"/>
    <property type="match status" value="1"/>
</dbReference>
<comment type="caution">
    <text evidence="4">The sequence shown here is derived from an EMBL/GenBank/DDBJ whole genome shotgun (WGS) entry which is preliminary data.</text>
</comment>
<evidence type="ECO:0000313" key="5">
    <source>
        <dbReference type="Proteomes" id="UP000823046"/>
    </source>
</evidence>
<protein>
    <submittedName>
        <fullName evidence="4">MC family transporter</fullName>
    </submittedName>
</protein>
<evidence type="ECO:0000256" key="1">
    <source>
        <dbReference type="ARBA" id="ARBA00004141"/>
    </source>
</evidence>
<evidence type="ECO:0000313" key="4">
    <source>
        <dbReference type="EMBL" id="KAF8818148.1"/>
    </source>
</evidence>
<dbReference type="Proteomes" id="UP000823046">
    <property type="component" value="Unassembled WGS sequence"/>
</dbReference>
<evidence type="ECO:0000256" key="3">
    <source>
        <dbReference type="ARBA" id="ARBA00023136"/>
    </source>
</evidence>
<evidence type="ECO:0000256" key="2">
    <source>
        <dbReference type="ARBA" id="ARBA00022692"/>
    </source>
</evidence>